<dbReference type="InterPro" id="IPR020845">
    <property type="entry name" value="AMP-binding_CS"/>
</dbReference>
<feature type="domain" description="AMP-binding enzyme C-terminal" evidence="7">
    <location>
        <begin position="421"/>
        <end position="496"/>
    </location>
</feature>
<dbReference type="GO" id="GO:0031956">
    <property type="term" value="F:medium-chain fatty acid-CoA ligase activity"/>
    <property type="evidence" value="ECO:0007669"/>
    <property type="project" value="TreeGrafter"/>
</dbReference>
<dbReference type="InterPro" id="IPR045851">
    <property type="entry name" value="AMP-bd_C_sf"/>
</dbReference>
<dbReference type="Gene3D" id="3.30.300.30">
    <property type="match status" value="1"/>
</dbReference>
<protein>
    <recommendedName>
        <fullName evidence="5">3-methylmercaptopropionyl-CoA ligase</fullName>
        <ecNumber evidence="4">6.2.1.44</ecNumber>
    </recommendedName>
</protein>
<dbReference type="Gene3D" id="3.40.50.12780">
    <property type="entry name" value="N-terminal domain of ligase-like"/>
    <property type="match status" value="1"/>
</dbReference>
<dbReference type="SUPFAM" id="SSF56801">
    <property type="entry name" value="Acetyl-CoA synthetase-like"/>
    <property type="match status" value="1"/>
</dbReference>
<reference evidence="8 9" key="1">
    <citation type="submission" date="2015-06" db="EMBL/GenBank/DDBJ databases">
        <title>Comparative genome analysis of nirS-carrying Bradyrhizobium sp. strains.</title>
        <authorList>
            <person name="Ishii S."/>
            <person name="Jang J."/>
            <person name="Nishizawa T."/>
            <person name="Senoo K."/>
        </authorList>
    </citation>
    <scope>NUCLEOTIDE SEQUENCE [LARGE SCALE GENOMIC DNA]</scope>
    <source>
        <strain evidence="8 9">TSA1</strain>
    </source>
</reference>
<dbReference type="InterPro" id="IPR042099">
    <property type="entry name" value="ANL_N_sf"/>
</dbReference>
<dbReference type="PANTHER" id="PTHR43201:SF5">
    <property type="entry name" value="MEDIUM-CHAIN ACYL-COA LIGASE ACSF2, MITOCHONDRIAL"/>
    <property type="match status" value="1"/>
</dbReference>
<dbReference type="FunFam" id="3.30.300.30:FF:000008">
    <property type="entry name" value="2,3-dihydroxybenzoate-AMP ligase"/>
    <property type="match status" value="1"/>
</dbReference>
<feature type="domain" description="AMP-dependent synthetase/ligase" evidence="6">
    <location>
        <begin position="16"/>
        <end position="371"/>
    </location>
</feature>
<sequence>MMESLMNSMTIDSIFASAAERSPQARHLQFLDGSSATYSETYERARRIAGALFSGGVGRGDRIVCLMGNRRELYEFFIAASLLGAIAVPINTQSTDYEIGRLIRDCGASAGIVEGTRIGVLSDDVAARLKFKIVVGSDQSGWSSYDGLVERADAIAAPLSRPEDPCLIIYSSGTTGEPKGIVLKQECLVENAARVIERIKYNDRDVFLTLLPSFHLFGYSFDFMYSAMVRASLVVLPSFEPQSALDTVQRFRVSILSGVPTMFARMFDAKALEGHDVTSVRILDVGGGPVSPSLKRHLRSKGIEAVECYGQTEISTVAAIQMPGVDCPEGSTGPVLRGFELRVLDPDGKEVPVGEAGELVFRSPTFMHGYWNQPELTTRTLHGGWLYTGDIGRVDSNGNVYIMDRVKDMIVANGFNVFPKEVENAISLHPAVMSVAVVGLPDELRGEDIHAFVVLRPGHVVDMTAMAEHCAAHLAKYKLPRTFSFLDELPLTANGKIRRFKLREMAAADIESGRAVSTRASTKRSGEQVA</sequence>
<evidence type="ECO:0000313" key="9">
    <source>
        <dbReference type="Proteomes" id="UP000228930"/>
    </source>
</evidence>
<evidence type="ECO:0000256" key="5">
    <source>
        <dbReference type="ARBA" id="ARBA00067668"/>
    </source>
</evidence>
<dbReference type="AlphaFoldDB" id="A0A2M6UH87"/>
<organism evidence="8 9">
    <name type="scientific">Bradyrhizobium nitroreducens</name>
    <dbReference type="NCBI Taxonomy" id="709803"/>
    <lineage>
        <taxon>Bacteria</taxon>
        <taxon>Pseudomonadati</taxon>
        <taxon>Pseudomonadota</taxon>
        <taxon>Alphaproteobacteria</taxon>
        <taxon>Hyphomicrobiales</taxon>
        <taxon>Nitrobacteraceae</taxon>
        <taxon>Bradyrhizobium</taxon>
    </lineage>
</organism>
<dbReference type="GO" id="GO:0006631">
    <property type="term" value="P:fatty acid metabolic process"/>
    <property type="evidence" value="ECO:0007669"/>
    <property type="project" value="TreeGrafter"/>
</dbReference>
<dbReference type="InterPro" id="IPR000873">
    <property type="entry name" value="AMP-dep_synth/lig_dom"/>
</dbReference>
<comment type="similarity">
    <text evidence="1">Belongs to the ATP-dependent AMP-binding enzyme family.</text>
</comment>
<dbReference type="PANTHER" id="PTHR43201">
    <property type="entry name" value="ACYL-COA SYNTHETASE"/>
    <property type="match status" value="1"/>
</dbReference>
<evidence type="ECO:0000256" key="3">
    <source>
        <dbReference type="ARBA" id="ARBA00051915"/>
    </source>
</evidence>
<proteinExistence type="inferred from homology"/>
<evidence type="ECO:0000256" key="2">
    <source>
        <dbReference type="ARBA" id="ARBA00022598"/>
    </source>
</evidence>
<dbReference type="Pfam" id="PF00501">
    <property type="entry name" value="AMP-binding"/>
    <property type="match status" value="1"/>
</dbReference>
<accession>A0A2M6UH87</accession>
<dbReference type="InterPro" id="IPR025110">
    <property type="entry name" value="AMP-bd_C"/>
</dbReference>
<comment type="caution">
    <text evidence="8">The sequence shown here is derived from an EMBL/GenBank/DDBJ whole genome shotgun (WGS) entry which is preliminary data.</text>
</comment>
<evidence type="ECO:0000313" key="8">
    <source>
        <dbReference type="EMBL" id="PIT03921.1"/>
    </source>
</evidence>
<evidence type="ECO:0000259" key="7">
    <source>
        <dbReference type="Pfam" id="PF13193"/>
    </source>
</evidence>
<dbReference type="Pfam" id="PF13193">
    <property type="entry name" value="AMP-binding_C"/>
    <property type="match status" value="1"/>
</dbReference>
<name>A0A2M6UH87_9BRAD</name>
<dbReference type="EMBL" id="LFJC01000003">
    <property type="protein sequence ID" value="PIT03921.1"/>
    <property type="molecule type" value="Genomic_DNA"/>
</dbReference>
<keyword evidence="2" id="KW-0436">Ligase</keyword>
<dbReference type="EC" id="6.2.1.44" evidence="4"/>
<evidence type="ECO:0000259" key="6">
    <source>
        <dbReference type="Pfam" id="PF00501"/>
    </source>
</evidence>
<keyword evidence="9" id="KW-1185">Reference proteome</keyword>
<dbReference type="Proteomes" id="UP000228930">
    <property type="component" value="Unassembled WGS sequence"/>
</dbReference>
<dbReference type="PROSITE" id="PS00455">
    <property type="entry name" value="AMP_BINDING"/>
    <property type="match status" value="1"/>
</dbReference>
<evidence type="ECO:0000256" key="1">
    <source>
        <dbReference type="ARBA" id="ARBA00006432"/>
    </source>
</evidence>
<evidence type="ECO:0000256" key="4">
    <source>
        <dbReference type="ARBA" id="ARBA00066616"/>
    </source>
</evidence>
<gene>
    <name evidence="8" type="ORF">TSA1_26465</name>
</gene>
<comment type="catalytic activity">
    <reaction evidence="3">
        <text>3-(methylsulfanyl)propanoate + ATP + CoA = 3-(methylsulfanyl)propanoyl-CoA + AMP + diphosphate</text>
        <dbReference type="Rhea" id="RHEA:43052"/>
        <dbReference type="ChEBI" id="CHEBI:30616"/>
        <dbReference type="ChEBI" id="CHEBI:33019"/>
        <dbReference type="ChEBI" id="CHEBI:49016"/>
        <dbReference type="ChEBI" id="CHEBI:57287"/>
        <dbReference type="ChEBI" id="CHEBI:82815"/>
        <dbReference type="ChEBI" id="CHEBI:456215"/>
        <dbReference type="EC" id="6.2.1.44"/>
    </reaction>
    <physiologicalReaction direction="left-to-right" evidence="3">
        <dbReference type="Rhea" id="RHEA:43053"/>
    </physiologicalReaction>
</comment>